<dbReference type="GO" id="GO:0016787">
    <property type="term" value="F:hydrolase activity"/>
    <property type="evidence" value="ECO:0007669"/>
    <property type="project" value="UniProtKB-KW"/>
</dbReference>
<keyword evidence="3" id="KW-0479">Metal-binding</keyword>
<keyword evidence="5" id="KW-0460">Magnesium</keyword>
<sequence length="510" mass="60050">MAKKIIISYFNSIAAILQDNKIEKIIIINNNYQVNDIYIGVVQKIFSSINAAFIKLGQHGKSGFIHLNDIKALKRNNKFYHINDVLSINQLILVQVIKEPTFYKGPRLTANIHLHGKYVVLMPLCNTVLISHQIYDKNERIHLYSLAVLIKPKLIGLLIKVSALGVPESVILKDLDLLLRQWYFIQKVVFASPQPCLVYKDEDLVKKIIRDFYDINIKKIIVDSNHTLRLAYYYLKKWSCISSTTHTKLQLYNTHDCILNKFYIKQTLKSVLRPKVMLYYGGYIIIEHYEAFTIVDVNSGSFNKPENSKETILRINLYAAIEIAYQLRIRNVNGVVLIDFIDMYFQRDQLKLLEHFNKLLIVDDAKPQIVQLSKLGLLELTRRRRAQSLKEIFCFPNIVSLEYPKLYIVSHLYLSLLLNISSKYFRSKLLINKSIRLLFFNKNFYNTKLLKNKYFTYDNFLYRRYFEYIDIVYLVSLFNPKANYLIPLTLYSKLTGHQKFTYNTLFFFRV</sequence>
<evidence type="ECO:0000256" key="6">
    <source>
        <dbReference type="ARBA" id="ARBA00022884"/>
    </source>
</evidence>
<keyword evidence="6" id="KW-0694">RNA-binding</keyword>
<dbReference type="SUPFAM" id="SSF50249">
    <property type="entry name" value="Nucleic acid-binding proteins"/>
    <property type="match status" value="1"/>
</dbReference>
<evidence type="ECO:0000256" key="3">
    <source>
        <dbReference type="ARBA" id="ARBA00022723"/>
    </source>
</evidence>
<dbReference type="EMBL" id="MF101451">
    <property type="protein sequence ID" value="ARW68221.1"/>
    <property type="molecule type" value="Genomic_DNA"/>
</dbReference>
<keyword evidence="4" id="KW-0378">Hydrolase</keyword>
<keyword evidence="9" id="KW-0934">Plastid</keyword>
<evidence type="ECO:0000259" key="8">
    <source>
        <dbReference type="PROSITE" id="PS50126"/>
    </source>
</evidence>
<evidence type="ECO:0000256" key="7">
    <source>
        <dbReference type="ARBA" id="ARBA00023436"/>
    </source>
</evidence>
<dbReference type="PANTHER" id="PTHR30001">
    <property type="entry name" value="RIBONUCLEASE"/>
    <property type="match status" value="1"/>
</dbReference>
<comment type="similarity">
    <text evidence="2">Belongs to the RNase E/G family.</text>
</comment>
<dbReference type="GO" id="GO:0006364">
    <property type="term" value="P:rRNA processing"/>
    <property type="evidence" value="ECO:0007669"/>
    <property type="project" value="TreeGrafter"/>
</dbReference>
<gene>
    <name evidence="9" type="primary">rne</name>
</gene>
<dbReference type="InterPro" id="IPR019307">
    <property type="entry name" value="RNA-bd_AU-1/RNase_E/G"/>
</dbReference>
<dbReference type="PROSITE" id="PS50126">
    <property type="entry name" value="S1"/>
    <property type="match status" value="1"/>
</dbReference>
<organism evidence="9">
    <name type="scientific">Chondria sp.</name>
    <name type="common">in: red algae</name>
    <dbReference type="NCBI Taxonomy" id="1982705"/>
    <lineage>
        <taxon>Eukaryota</taxon>
        <taxon>Rhodophyta</taxon>
        <taxon>Florideophyceae</taxon>
        <taxon>Rhodymeniophycidae</taxon>
        <taxon>Ceramiales</taxon>
        <taxon>Rhodomelaceae</taxon>
        <taxon>Chondrieae</taxon>
        <taxon>Chondria</taxon>
    </lineage>
</organism>
<dbReference type="Gene3D" id="2.40.50.140">
    <property type="entry name" value="Nucleic acid-binding proteins"/>
    <property type="match status" value="1"/>
</dbReference>
<keyword evidence="9" id="KW-0150">Chloroplast</keyword>
<evidence type="ECO:0000256" key="2">
    <source>
        <dbReference type="ARBA" id="ARBA00005522"/>
    </source>
</evidence>
<dbReference type="PANTHER" id="PTHR30001:SF0">
    <property type="entry name" value="RIBONUCLEASE G"/>
    <property type="match status" value="1"/>
</dbReference>
<name>A0A1Z1MR40_9FLOR</name>
<dbReference type="InterPro" id="IPR004659">
    <property type="entry name" value="RNase_E/G"/>
</dbReference>
<reference evidence="9" key="1">
    <citation type="journal article" date="2017" name="J. Phycol.">
        <title>Analysis of chloroplast genomes and a supermatrix inform reclassification of the Rhodomelaceae (Rhodophyta).</title>
        <authorList>
            <person name="Diaz-Tapia P."/>
            <person name="Maggs C.A."/>
            <person name="West J.A."/>
            <person name="Verbruggen H."/>
        </authorList>
    </citation>
    <scope>NUCLEOTIDE SEQUENCE</scope>
    <source>
        <strain evidence="9">PD1582</strain>
    </source>
</reference>
<dbReference type="GO" id="GO:0005737">
    <property type="term" value="C:cytoplasm"/>
    <property type="evidence" value="ECO:0007669"/>
    <property type="project" value="TreeGrafter"/>
</dbReference>
<dbReference type="GO" id="GO:0046872">
    <property type="term" value="F:metal ion binding"/>
    <property type="evidence" value="ECO:0007669"/>
    <property type="project" value="UniProtKB-KW"/>
</dbReference>
<comment type="cofactor">
    <cofactor evidence="1">
        <name>Mg(2+)</name>
        <dbReference type="ChEBI" id="CHEBI:18420"/>
    </cofactor>
</comment>
<dbReference type="InterPro" id="IPR012340">
    <property type="entry name" value="NA-bd_OB-fold"/>
</dbReference>
<evidence type="ECO:0000256" key="5">
    <source>
        <dbReference type="ARBA" id="ARBA00022842"/>
    </source>
</evidence>
<accession>A0A1Z1MR40</accession>
<dbReference type="NCBIfam" id="TIGR00757">
    <property type="entry name" value="RNaseEG"/>
    <property type="match status" value="1"/>
</dbReference>
<dbReference type="SMART" id="SM00316">
    <property type="entry name" value="S1"/>
    <property type="match status" value="1"/>
</dbReference>
<protein>
    <submittedName>
        <fullName evidence="9">Ribonuclease E</fullName>
    </submittedName>
</protein>
<dbReference type="Pfam" id="PF10150">
    <property type="entry name" value="RNase_E_G"/>
    <property type="match status" value="1"/>
</dbReference>
<dbReference type="InterPro" id="IPR003029">
    <property type="entry name" value="S1_domain"/>
</dbReference>
<evidence type="ECO:0000256" key="4">
    <source>
        <dbReference type="ARBA" id="ARBA00022801"/>
    </source>
</evidence>
<evidence type="ECO:0000313" key="9">
    <source>
        <dbReference type="EMBL" id="ARW68221.1"/>
    </source>
</evidence>
<geneLocation type="chloroplast" evidence="9"/>
<comment type="function">
    <text evidence="7">Involved in intercistronic processing of primary transcripts from chloroplast operons. The endonucleolytic activity of the enzyme depends on the number of phosphates at the 5' end, is inhibited by structured RNA, and preferentially cleaves A/U-rich sequences.</text>
</comment>
<dbReference type="AlphaFoldDB" id="A0A1Z1MR40"/>
<feature type="domain" description="S1 motif" evidence="8">
    <location>
        <begin position="35"/>
        <end position="113"/>
    </location>
</feature>
<dbReference type="GO" id="GO:0003723">
    <property type="term" value="F:RNA binding"/>
    <property type="evidence" value="ECO:0007669"/>
    <property type="project" value="UniProtKB-KW"/>
</dbReference>
<dbReference type="GO" id="GO:0004540">
    <property type="term" value="F:RNA nuclease activity"/>
    <property type="evidence" value="ECO:0007669"/>
    <property type="project" value="InterPro"/>
</dbReference>
<dbReference type="CDD" id="cd04453">
    <property type="entry name" value="S1_RNase_E"/>
    <property type="match status" value="1"/>
</dbReference>
<proteinExistence type="inferred from homology"/>
<evidence type="ECO:0000256" key="1">
    <source>
        <dbReference type="ARBA" id="ARBA00001946"/>
    </source>
</evidence>